<dbReference type="InterPro" id="IPR033877">
    <property type="entry name" value="Frm2/Hbn1"/>
</dbReference>
<reference evidence="2 3" key="1">
    <citation type="submission" date="2019-01" db="EMBL/GenBank/DDBJ databases">
        <authorList>
            <consortium name="Pathogen Informatics"/>
        </authorList>
    </citation>
    <scope>NUCLEOTIDE SEQUENCE [LARGE SCALE GENOMIC DNA]</scope>
    <source>
        <strain evidence="2 3">NCTC10179</strain>
    </source>
</reference>
<feature type="domain" description="Nitroreductase" evidence="1">
    <location>
        <begin position="6"/>
        <end position="165"/>
    </location>
</feature>
<dbReference type="InterPro" id="IPR029479">
    <property type="entry name" value="Nitroreductase"/>
</dbReference>
<dbReference type="AlphaFoldDB" id="A0A449B7B4"/>
<dbReference type="Pfam" id="PF00881">
    <property type="entry name" value="Nitroreductase"/>
    <property type="match status" value="1"/>
</dbReference>
<dbReference type="InterPro" id="IPR000415">
    <property type="entry name" value="Nitroreductase-like"/>
</dbReference>
<evidence type="ECO:0000313" key="2">
    <source>
        <dbReference type="EMBL" id="VEU76477.1"/>
    </source>
</evidence>
<dbReference type="SUPFAM" id="SSF55469">
    <property type="entry name" value="FMN-dependent nitroreductase-like"/>
    <property type="match status" value="1"/>
</dbReference>
<accession>A0A449B7B4</accession>
<dbReference type="Proteomes" id="UP000289497">
    <property type="component" value="Chromosome"/>
</dbReference>
<proteinExistence type="predicted"/>
<dbReference type="PANTHER" id="PTHR43035:SF1">
    <property type="entry name" value="FATTY ACID REPRESSION MUTANT PROTEIN 2-RELATED"/>
    <property type="match status" value="1"/>
</dbReference>
<keyword evidence="3" id="KW-1185">Reference proteome</keyword>
<dbReference type="GO" id="GO:0016491">
    <property type="term" value="F:oxidoreductase activity"/>
    <property type="evidence" value="ECO:0007669"/>
    <property type="project" value="InterPro"/>
</dbReference>
<protein>
    <recommendedName>
        <fullName evidence="1">Nitroreductase domain-containing protein</fullName>
    </recommendedName>
</protein>
<dbReference type="GO" id="GO:0034599">
    <property type="term" value="P:cellular response to oxidative stress"/>
    <property type="evidence" value="ECO:0007669"/>
    <property type="project" value="InterPro"/>
</dbReference>
<evidence type="ECO:0000259" key="1">
    <source>
        <dbReference type="Pfam" id="PF00881"/>
    </source>
</evidence>
<name>A0A449B7B4_9BACT</name>
<dbReference type="RefSeq" id="WP_036434313.1">
    <property type="nucleotide sequence ID" value="NZ_LR215039.1"/>
</dbReference>
<dbReference type="KEGG" id="mcou:NCTC10179_00663"/>
<organism evidence="2 3">
    <name type="scientific">Mycoplasmopsis columboralis</name>
    <dbReference type="NCBI Taxonomy" id="171282"/>
    <lineage>
        <taxon>Bacteria</taxon>
        <taxon>Bacillati</taxon>
        <taxon>Mycoplasmatota</taxon>
        <taxon>Mycoplasmoidales</taxon>
        <taxon>Metamycoplasmataceae</taxon>
        <taxon>Mycoplasmopsis</taxon>
    </lineage>
</organism>
<evidence type="ECO:0000313" key="3">
    <source>
        <dbReference type="Proteomes" id="UP000289497"/>
    </source>
</evidence>
<dbReference type="EMBL" id="LR215039">
    <property type="protein sequence ID" value="VEU76477.1"/>
    <property type="molecule type" value="Genomic_DNA"/>
</dbReference>
<gene>
    <name evidence="2" type="ORF">NCTC10179_00663</name>
</gene>
<sequence length="187" mass="21465">MYVNLLKQRRSVFDINKDASLSKNEIVKMLKEIIHVSPTSFNGQSTKVVLLWDKESNKLWEHVKEYTQGKIAPHKLPGFLNAQGTVLFYVDEEILQPYTQKTQLPYQEVLNFAREDSAILQVNVWNALTELNLGANLQHYNDAVNDYFKNNPKFSKLKLLGQMPFGAISSAPQSKEKLDVDQRIIVL</sequence>
<dbReference type="PANTHER" id="PTHR43035">
    <property type="entry name" value="FATTY ACID REPRESSION MUTANT PROTEIN 2-RELATED"/>
    <property type="match status" value="1"/>
</dbReference>
<dbReference type="OrthoDB" id="9810617at2"/>
<dbReference type="Gene3D" id="3.40.109.10">
    <property type="entry name" value="NADH Oxidase"/>
    <property type="match status" value="1"/>
</dbReference>